<feature type="region of interest" description="Disordered" evidence="1">
    <location>
        <begin position="1302"/>
        <end position="1341"/>
    </location>
</feature>
<name>A0A7R8W374_9CRUS</name>
<dbReference type="PANTHER" id="PTHR12654:SF0">
    <property type="entry name" value="NON-LYSOSOMAL GLUCOSYLCERAMIDASE"/>
    <property type="match status" value="1"/>
</dbReference>
<dbReference type="Pfam" id="PF04685">
    <property type="entry name" value="DUF608"/>
    <property type="match status" value="2"/>
</dbReference>
<sequence length="2136" mass="235366">MVIVNNFRQRYFPLGALPPHQVFAECAAGNHGLRRVLAAIKTIGRNDILCRNDLKEQLQELLSELPHRPADNGALEQLEPSWDEDAASYFFNLLLGVSEDGFGTKSSGGSDQRTQTIQNVIRVISGANASRSSSFLPGPFNSPTSASLPNLPGSRTDGKEERIEFSKIKITEGPLVLLIHANDAEEEARLVKKTFQSYSIAVLNISEHEDLLVQAMDVCCELWFGEVDFVIPLISREYLKAVAVPASHDSVADRSLQMVRYLHMLMQNELITQGINRRVRTLVSASLRDVSRIKELQRPVYSAWKSTEKMKDMANLIIRSVARKRIARDTPRLMENDTQIPLVGVKVKGDHRYPGPRDQNIRPRFHQLIALIFVGIRYVLWWLYNRFITRRLPYIDNFNPVQAKPIYGVPLGGLGAGSIGRTIYGAFTRFQMVPGIYDYETPRGDNFLISVKRPGRTGDAATIFKSRLVPYECESSSERLSAWDLKFPASKINFTGLYPRAWYDIDLREEAGLRVICRQVKMADDTAGLYKAYYYWLLGEGRRHTVSDPSKKDPDRPPCGPLALPKVSPVLPNDYKDSSLPVAVFVWTVQNLDAEAKEVSLVFTFESGTTGKPEKGEIKGFKLETSASTAGVALEGTLDNAQLPYSYTLVAPSDHPVTSACFNPDGSGEDLWEMFEGHSLQPQMDPEQRRGSLGVALCVSFKVEAKGSQTVPFALAWDTPKLTFPLDRKASFLRRYTRWFGRDLKAGPKMAVHALNRFREWEEMIGDWQNPILSDTSLPAWYKSALFNELYYLSDGGTLWLEETGATAPADNLSDTRKEMGVFGYLEAHEYLMYNTVDVHFYSSAALIRLWPEIQKTMQLQVAENIPEEDGQKMWFLATGKRGLRKTANCVPHDLGNPAEMPFIKVNAYISDDTSEWKDLNLKFVLMVYRDFYVTRDKIYLREMWPSVETIMERSLRWDKDGDGLIENQGYPPDQTYDSWTMTGPSAYAGGLWLAALQVTIKMAQLMGEEAGKWQEKLEQGRSSYEVRRWREAFGTPCPVTEIENRLVRVTSNGWFPVVQGKLWMGEWFAFDVIHRETIMADQLCGYWALLSSGEARSGVFDPRKVRLALNSIFKNNVEGFLDGKSGAVNGYIPGVGVDPRAMQSEEVWTGVSYTLAATMVYEGLVREGFKTAEGIYRQVWEESGLGYQTPEALFEGPTYRAIGYMRPLSVWAIQAALETGPPVPMESISMEAKIDTSAQRLTPELRPPPPDLPVDHEAVEEYYAKKATPPSPMTPSKDQGDEEEVVAVKEAVSMAQAVPQLAAARENEDDEEAFSDVKEQAEPDFRGPEQFDDEETKEDEFLKPEEILDIDASGVHLGAVGGGEVRTTINEFLESDNQLRDEARMVSDTYDEVVAQRLQEEEIQGANLEETVGSKPDTLGAPERKKADREISMFDTGFVSKDEFLQCQEARDEVTRGMMEQLEGQTASVKHAEEFLQQERTPEEMPSFDPPEEGGYEFRMPESEVEEPAAVSSAAPLTQSAPPREAMMDSAKEALDDGWQAGQGMMAEAGRTLVEGSLEFSRQLVDTIPDSAKQVVEVVSDRPKQIVPVVSEKVGDLSGKASDTTKDFLGEIATGDLLGVVADATKDSMGEGTEVLKSAPKTAEDLLKDATETAEHVGKKTAETLKDAPETAEDLLKDATETAEHVVKETAETLKDAPKTVELLGETPKESPDLLQEVSEAAKDELKESSEVIREVPKTAENLLQEVSEASKDVRNVCAEKTPGVLSESPGVTGELLDFSGSGKETAVPRPHEEAAEASDLLGDLSGLGPTPVVEVESHILPSRVEEVTREFLSTTDEDERDSVSPGVDTRDDDDDLGELLSGANVGGGIREDLMSAKDRLDSTNASNVSIASGYVGGGEDFRKPFTGFDASTSDADLDKEFRAGIREDLMVGSEMLDNSKASTVSIASGFVGGIESRQNEDVTRTYSTGSSDGGIEMVAPHMDSASHILSMRDNEIEEELQRYPRDDASVASIAGGFVGGLTTGEGDRLSTYVPEISLSPSVDEEDRKAGELVASSVTPVPATESGETSGGMKPATKTDSDATLMGAEGVSGAPGDETSDGILRSANQSVVRSASDAPGIGDATQPTESTQGKQ</sequence>
<dbReference type="InterPro" id="IPR008928">
    <property type="entry name" value="6-hairpin_glycosidase_sf"/>
</dbReference>
<keyword evidence="2" id="KW-0812">Transmembrane</keyword>
<gene>
    <name evidence="5" type="ORF">CTOB1V02_LOCUS1900</name>
</gene>
<feature type="region of interest" description="Disordered" evidence="1">
    <location>
        <begin position="1265"/>
        <end position="1286"/>
    </location>
</feature>
<keyword evidence="2" id="KW-1133">Transmembrane helix</keyword>
<dbReference type="EMBL" id="OB660276">
    <property type="protein sequence ID" value="CAD7223927.1"/>
    <property type="molecule type" value="Genomic_DNA"/>
</dbReference>
<dbReference type="GO" id="GO:0008422">
    <property type="term" value="F:beta-glucosidase activity"/>
    <property type="evidence" value="ECO:0007669"/>
    <property type="project" value="TreeGrafter"/>
</dbReference>
<evidence type="ECO:0000256" key="1">
    <source>
        <dbReference type="SAM" id="MobiDB-lite"/>
    </source>
</evidence>
<reference evidence="5" key="1">
    <citation type="submission" date="2020-11" db="EMBL/GenBank/DDBJ databases">
        <authorList>
            <person name="Tran Van P."/>
        </authorList>
    </citation>
    <scope>NUCLEOTIDE SEQUENCE</scope>
</reference>
<evidence type="ECO:0000313" key="5">
    <source>
        <dbReference type="EMBL" id="CAD7223927.1"/>
    </source>
</evidence>
<organism evidence="5">
    <name type="scientific">Cyprideis torosa</name>
    <dbReference type="NCBI Taxonomy" id="163714"/>
    <lineage>
        <taxon>Eukaryota</taxon>
        <taxon>Metazoa</taxon>
        <taxon>Ecdysozoa</taxon>
        <taxon>Arthropoda</taxon>
        <taxon>Crustacea</taxon>
        <taxon>Oligostraca</taxon>
        <taxon>Ostracoda</taxon>
        <taxon>Podocopa</taxon>
        <taxon>Podocopida</taxon>
        <taxon>Cytherocopina</taxon>
        <taxon>Cytheroidea</taxon>
        <taxon>Cytherideidae</taxon>
        <taxon>Cyprideis</taxon>
    </lineage>
</organism>
<feature type="domain" description="Glycosyl-hydrolase family 116 N-terminal" evidence="4">
    <location>
        <begin position="564"/>
        <end position="761"/>
    </location>
</feature>
<dbReference type="InterPro" id="IPR024462">
    <property type="entry name" value="GH116_N"/>
</dbReference>
<evidence type="ECO:0000259" key="4">
    <source>
        <dbReference type="Pfam" id="PF12215"/>
    </source>
</evidence>
<feature type="compositionally biased region" description="Polar residues" evidence="1">
    <location>
        <begin position="2126"/>
        <end position="2136"/>
    </location>
</feature>
<feature type="domain" description="Glycosyl-hydrolase family 116 catalytic region" evidence="3">
    <location>
        <begin position="1059"/>
        <end position="1214"/>
    </location>
</feature>
<dbReference type="Pfam" id="PF12215">
    <property type="entry name" value="Glyco_hydr_116N"/>
    <property type="match status" value="2"/>
</dbReference>
<dbReference type="Gene3D" id="1.50.10.10">
    <property type="match status" value="1"/>
</dbReference>
<feature type="compositionally biased region" description="Basic and acidic residues" evidence="1">
    <location>
        <begin position="1316"/>
        <end position="1330"/>
    </location>
</feature>
<keyword evidence="2" id="KW-0472">Membrane</keyword>
<dbReference type="OrthoDB" id="730489at2759"/>
<feature type="domain" description="Glycosyl-hydrolase family 116 N-terminal" evidence="4">
    <location>
        <begin position="408"/>
        <end position="520"/>
    </location>
</feature>
<feature type="region of interest" description="Disordered" evidence="1">
    <location>
        <begin position="2057"/>
        <end position="2136"/>
    </location>
</feature>
<protein>
    <submittedName>
        <fullName evidence="5">Uncharacterized protein</fullName>
    </submittedName>
</protein>
<feature type="region of interest" description="Disordered" evidence="1">
    <location>
        <begin position="1833"/>
        <end position="1865"/>
    </location>
</feature>
<feature type="domain" description="Glycosyl-hydrolase family 116 catalytic region" evidence="3">
    <location>
        <begin position="821"/>
        <end position="1030"/>
    </location>
</feature>
<dbReference type="SUPFAM" id="SSF48208">
    <property type="entry name" value="Six-hairpin glycosidases"/>
    <property type="match status" value="1"/>
</dbReference>
<dbReference type="InterPro" id="IPR052566">
    <property type="entry name" value="Non-lysos_glucosylceramidase"/>
</dbReference>
<dbReference type="InterPro" id="IPR012341">
    <property type="entry name" value="6hp_glycosidase-like_sf"/>
</dbReference>
<feature type="transmembrane region" description="Helical" evidence="2">
    <location>
        <begin position="365"/>
        <end position="384"/>
    </location>
</feature>
<dbReference type="PANTHER" id="PTHR12654">
    <property type="entry name" value="BILE ACID BETA-GLUCOSIDASE-RELATED"/>
    <property type="match status" value="1"/>
</dbReference>
<evidence type="ECO:0000259" key="3">
    <source>
        <dbReference type="Pfam" id="PF04685"/>
    </source>
</evidence>
<proteinExistence type="predicted"/>
<dbReference type="GO" id="GO:0005975">
    <property type="term" value="P:carbohydrate metabolic process"/>
    <property type="evidence" value="ECO:0007669"/>
    <property type="project" value="InterPro"/>
</dbReference>
<dbReference type="InterPro" id="IPR006775">
    <property type="entry name" value="GH116_catalytic"/>
</dbReference>
<accession>A0A7R8W374</accession>
<evidence type="ECO:0000256" key="2">
    <source>
        <dbReference type="SAM" id="Phobius"/>
    </source>
</evidence>